<evidence type="ECO:0000259" key="5">
    <source>
        <dbReference type="Pfam" id="PF00149"/>
    </source>
</evidence>
<dbReference type="PANTHER" id="PTHR30337:SF0">
    <property type="entry name" value="NUCLEASE SBCCD SUBUNIT D"/>
    <property type="match status" value="1"/>
</dbReference>
<dbReference type="SUPFAM" id="SSF56300">
    <property type="entry name" value="Metallo-dependent phosphatases"/>
    <property type="match status" value="1"/>
</dbReference>
<keyword evidence="4" id="KW-0233">DNA recombination</keyword>
<name>A0ABT7S5C8_9CELL</name>
<accession>A0ABT7S5C8</accession>
<dbReference type="Pfam" id="PF12320">
    <property type="entry name" value="SbcD_C"/>
    <property type="match status" value="1"/>
</dbReference>
<dbReference type="InterPro" id="IPR004843">
    <property type="entry name" value="Calcineurin-like_PHP"/>
</dbReference>
<comment type="subunit">
    <text evidence="2 4">Heterodimer of SbcC and SbcD.</text>
</comment>
<dbReference type="PANTHER" id="PTHR30337">
    <property type="entry name" value="COMPONENT OF ATP-DEPENDENT DSDNA EXONUCLEASE"/>
    <property type="match status" value="1"/>
</dbReference>
<dbReference type="Gene3D" id="3.60.21.10">
    <property type="match status" value="1"/>
</dbReference>
<evidence type="ECO:0000259" key="6">
    <source>
        <dbReference type="Pfam" id="PF12320"/>
    </source>
</evidence>
<evidence type="ECO:0000313" key="8">
    <source>
        <dbReference type="Proteomes" id="UP001321453"/>
    </source>
</evidence>
<keyword evidence="4" id="KW-0255">Endonuclease</keyword>
<dbReference type="InterPro" id="IPR026843">
    <property type="entry name" value="SbcD_C"/>
</dbReference>
<keyword evidence="8" id="KW-1185">Reference proteome</keyword>
<protein>
    <recommendedName>
        <fullName evidence="3 4">Nuclease SbcCD subunit D</fullName>
    </recommendedName>
</protein>
<feature type="domain" description="Calcineurin-like phosphoesterase" evidence="5">
    <location>
        <begin position="1"/>
        <end position="218"/>
    </location>
</feature>
<keyword evidence="4" id="KW-0540">Nuclease</keyword>
<keyword evidence="4" id="KW-0235">DNA replication</keyword>
<feature type="domain" description="Nuclease SbcCD subunit D C-terminal" evidence="6">
    <location>
        <begin position="273"/>
        <end position="330"/>
    </location>
</feature>
<keyword evidence="4 7" id="KW-0269">Exonuclease</keyword>
<dbReference type="Proteomes" id="UP001321453">
    <property type="component" value="Unassembled WGS sequence"/>
</dbReference>
<comment type="similarity">
    <text evidence="1 4">Belongs to the SbcD family.</text>
</comment>
<dbReference type="RefSeq" id="WP_289445053.1">
    <property type="nucleotide sequence ID" value="NZ_JAUCGR010000001.1"/>
</dbReference>
<dbReference type="GO" id="GO:0004527">
    <property type="term" value="F:exonuclease activity"/>
    <property type="evidence" value="ECO:0007669"/>
    <property type="project" value="UniProtKB-KW"/>
</dbReference>
<comment type="caution">
    <text evidence="7">The sequence shown here is derived from an EMBL/GenBank/DDBJ whole genome shotgun (WGS) entry which is preliminary data.</text>
</comment>
<evidence type="ECO:0000256" key="3">
    <source>
        <dbReference type="ARBA" id="ARBA00013365"/>
    </source>
</evidence>
<keyword evidence="4" id="KW-0378">Hydrolase</keyword>
<comment type="function">
    <text evidence="4">SbcCD cleaves DNA hairpin structures. These structures can inhibit DNA replication and are intermediates in certain DNA recombination reactions. The complex acts as a 3'-&gt;5' double strand exonuclease that can open hairpins. It also has a 5' single-strand endonuclease activity.</text>
</comment>
<evidence type="ECO:0000313" key="7">
    <source>
        <dbReference type="EMBL" id="MDM7830242.1"/>
    </source>
</evidence>
<evidence type="ECO:0000256" key="2">
    <source>
        <dbReference type="ARBA" id="ARBA00011322"/>
    </source>
</evidence>
<organism evidence="7 8">
    <name type="scientific">Cellulomonas edaphi</name>
    <dbReference type="NCBI Taxonomy" id="3053468"/>
    <lineage>
        <taxon>Bacteria</taxon>
        <taxon>Bacillati</taxon>
        <taxon>Actinomycetota</taxon>
        <taxon>Actinomycetes</taxon>
        <taxon>Micrococcales</taxon>
        <taxon>Cellulomonadaceae</taxon>
        <taxon>Cellulomonas</taxon>
    </lineage>
</organism>
<dbReference type="InterPro" id="IPR004593">
    <property type="entry name" value="SbcD"/>
</dbReference>
<proteinExistence type="inferred from homology"/>
<evidence type="ECO:0000256" key="4">
    <source>
        <dbReference type="RuleBase" id="RU363069"/>
    </source>
</evidence>
<dbReference type="EMBL" id="JAUCGR010000001">
    <property type="protein sequence ID" value="MDM7830242.1"/>
    <property type="molecule type" value="Genomic_DNA"/>
</dbReference>
<reference evidence="7 8" key="1">
    <citation type="submission" date="2023-06" db="EMBL/GenBank/DDBJ databases">
        <title>Cellulomonas sp. MW9 Whole genome sequence.</title>
        <authorList>
            <person name="Park S."/>
        </authorList>
    </citation>
    <scope>NUCLEOTIDE SEQUENCE [LARGE SCALE GENOMIC DNA]</scope>
    <source>
        <strain evidence="7 8">MW9</strain>
    </source>
</reference>
<sequence length="386" mass="40959">MRFLHTSDWHLGRTLHGVDLLDHQAAYLAHLVEVVRSERVDAVVVAGDVYDRAIPPVEAVTLLSETLAQVAEHATVVVTSGNHDSATRLGFGSAVMRERVRLRTRVASLAQPVELPGDVLVYGVPYLDPDSVRHALADDEGAAPARSHEAVTTAAMARIRADLAARPGRHRAVVAAHAFVVGGEPSESERDIRVGGVDHVPAGVFAGVDYVALGHLHGPQRVSGPRGTTLRYSGSPLAYSFSEQHHSKSSVLVDLTGGTGGEVRTELVAAPVPRRLADVTGTLDELLGAAGEPHVDAWTRVTVTDAHRPADLYRRVRDRFPHALVVQHRAESAAGPARAVAVTAAHDPVAVGADFVEHVTGRVASSDELAVLRAAYEHVAAAERSA</sequence>
<dbReference type="Pfam" id="PF00149">
    <property type="entry name" value="Metallophos"/>
    <property type="match status" value="1"/>
</dbReference>
<gene>
    <name evidence="4" type="primary">sbcD</name>
    <name evidence="7" type="ORF">QRT05_02760</name>
</gene>
<evidence type="ECO:0000256" key="1">
    <source>
        <dbReference type="ARBA" id="ARBA00010555"/>
    </source>
</evidence>
<dbReference type="InterPro" id="IPR029052">
    <property type="entry name" value="Metallo-depent_PP-like"/>
</dbReference>
<dbReference type="InterPro" id="IPR050535">
    <property type="entry name" value="DNA_Repair-Maintenance_Comp"/>
</dbReference>
<dbReference type="NCBIfam" id="TIGR00619">
    <property type="entry name" value="sbcd"/>
    <property type="match status" value="1"/>
</dbReference>